<proteinExistence type="predicted"/>
<comment type="caution">
    <text evidence="1">The sequence shown here is derived from an EMBL/GenBank/DDBJ whole genome shotgun (WGS) entry which is preliminary data.</text>
</comment>
<reference evidence="1" key="1">
    <citation type="journal article" date="2021" name="New Phytol.">
        <title>Evolutionary innovations through gain and loss of genes in the ectomycorrhizal Boletales.</title>
        <authorList>
            <person name="Wu G."/>
            <person name="Miyauchi S."/>
            <person name="Morin E."/>
            <person name="Kuo A."/>
            <person name="Drula E."/>
            <person name="Varga T."/>
            <person name="Kohler A."/>
            <person name="Feng B."/>
            <person name="Cao Y."/>
            <person name="Lipzen A."/>
            <person name="Daum C."/>
            <person name="Hundley H."/>
            <person name="Pangilinan J."/>
            <person name="Johnson J."/>
            <person name="Barry K."/>
            <person name="LaButti K."/>
            <person name="Ng V."/>
            <person name="Ahrendt S."/>
            <person name="Min B."/>
            <person name="Choi I.G."/>
            <person name="Park H."/>
            <person name="Plett J.M."/>
            <person name="Magnuson J."/>
            <person name="Spatafora J.W."/>
            <person name="Nagy L.G."/>
            <person name="Henrissat B."/>
            <person name="Grigoriev I.V."/>
            <person name="Yang Z.L."/>
            <person name="Xu J."/>
            <person name="Martin F.M."/>
        </authorList>
    </citation>
    <scope>NUCLEOTIDE SEQUENCE</scope>
    <source>
        <strain evidence="1">ATCC 28755</strain>
    </source>
</reference>
<name>A0ACB8AQD7_9AGAM</name>
<sequence>MSLLKIPFILSAAIGFHVSLTAPSTPETNEILTSVSLLEKSIIPITALCTTFMKGMVSVAAAGEIAVILQQFLQLPHFPAALGRPDASRTTSAFLFGSLLFTLSGLIRWQCYRELGRFFTFNLSLRKNHRLITTGPYSVVRHPSYTGLPLCALGAYGMSSWVRESGMLNIWAVRMLVGTWCALITIITITLMGRTRKEDVMLKEEFGEEWEEWAKRVRYRLVPGIY</sequence>
<accession>A0ACB8AQD7</accession>
<evidence type="ECO:0000313" key="1">
    <source>
        <dbReference type="EMBL" id="KAH7915203.1"/>
    </source>
</evidence>
<keyword evidence="2" id="KW-1185">Reference proteome</keyword>
<organism evidence="1 2">
    <name type="scientific">Hygrophoropsis aurantiaca</name>
    <dbReference type="NCBI Taxonomy" id="72124"/>
    <lineage>
        <taxon>Eukaryota</taxon>
        <taxon>Fungi</taxon>
        <taxon>Dikarya</taxon>
        <taxon>Basidiomycota</taxon>
        <taxon>Agaricomycotina</taxon>
        <taxon>Agaricomycetes</taxon>
        <taxon>Agaricomycetidae</taxon>
        <taxon>Boletales</taxon>
        <taxon>Coniophorineae</taxon>
        <taxon>Hygrophoropsidaceae</taxon>
        <taxon>Hygrophoropsis</taxon>
    </lineage>
</organism>
<dbReference type="EMBL" id="MU267603">
    <property type="protein sequence ID" value="KAH7915203.1"/>
    <property type="molecule type" value="Genomic_DNA"/>
</dbReference>
<evidence type="ECO:0000313" key="2">
    <source>
        <dbReference type="Proteomes" id="UP000790377"/>
    </source>
</evidence>
<protein>
    <submittedName>
        <fullName evidence="1">Uncharacterized protein</fullName>
    </submittedName>
</protein>
<dbReference type="Proteomes" id="UP000790377">
    <property type="component" value="Unassembled WGS sequence"/>
</dbReference>
<gene>
    <name evidence="1" type="ORF">BJ138DRAFT_998379</name>
</gene>